<dbReference type="EMBL" id="BNJJ01000004">
    <property type="protein sequence ID" value="GHO83750.1"/>
    <property type="molecule type" value="Genomic_DNA"/>
</dbReference>
<comment type="caution">
    <text evidence="2">The sequence shown here is derived from an EMBL/GenBank/DDBJ whole genome shotgun (WGS) entry which is preliminary data.</text>
</comment>
<evidence type="ECO:0000256" key="1">
    <source>
        <dbReference type="SAM" id="Phobius"/>
    </source>
</evidence>
<accession>A0ABQ3VC72</accession>
<evidence type="ECO:0000313" key="2">
    <source>
        <dbReference type="EMBL" id="GHO83750.1"/>
    </source>
</evidence>
<keyword evidence="1" id="KW-1133">Transmembrane helix</keyword>
<keyword evidence="3" id="KW-1185">Reference proteome</keyword>
<organism evidence="2 3">
    <name type="scientific">Dictyobacter formicarum</name>
    <dbReference type="NCBI Taxonomy" id="2778368"/>
    <lineage>
        <taxon>Bacteria</taxon>
        <taxon>Bacillati</taxon>
        <taxon>Chloroflexota</taxon>
        <taxon>Ktedonobacteria</taxon>
        <taxon>Ktedonobacterales</taxon>
        <taxon>Dictyobacteraceae</taxon>
        <taxon>Dictyobacter</taxon>
    </lineage>
</organism>
<feature type="transmembrane region" description="Helical" evidence="1">
    <location>
        <begin position="12"/>
        <end position="30"/>
    </location>
</feature>
<proteinExistence type="predicted"/>
<name>A0ABQ3VC72_9CHLR</name>
<protein>
    <submittedName>
        <fullName evidence="2">Uncharacterized protein</fullName>
    </submittedName>
</protein>
<reference evidence="2 3" key="1">
    <citation type="journal article" date="2021" name="Int. J. Syst. Evol. Microbiol.">
        <title>Reticulibacter mediterranei gen. nov., sp. nov., within the new family Reticulibacteraceae fam. nov., and Ktedonospora formicarum gen. nov., sp. nov., Ktedonobacter robiniae sp. nov., Dictyobacter formicarum sp. nov. and Dictyobacter arantiisoli sp. nov., belonging to the class Ktedonobacteria.</title>
        <authorList>
            <person name="Yabe S."/>
            <person name="Zheng Y."/>
            <person name="Wang C.M."/>
            <person name="Sakai Y."/>
            <person name="Abe K."/>
            <person name="Yokota A."/>
            <person name="Donadio S."/>
            <person name="Cavaletti L."/>
            <person name="Monciardini P."/>
        </authorList>
    </citation>
    <scope>NUCLEOTIDE SEQUENCE [LARGE SCALE GENOMIC DNA]</scope>
    <source>
        <strain evidence="2 3">SOSP1-9</strain>
    </source>
</reference>
<evidence type="ECO:0000313" key="3">
    <source>
        <dbReference type="Proteomes" id="UP000635565"/>
    </source>
</evidence>
<sequence>MRQPYKLYSSYVYVYVYVHVAAAFVELLIWKIPPWAVVLIAAVLAA</sequence>
<keyword evidence="1" id="KW-0812">Transmembrane</keyword>
<dbReference type="Proteomes" id="UP000635565">
    <property type="component" value="Unassembled WGS sequence"/>
</dbReference>
<gene>
    <name evidence="2" type="ORF">KSZ_17560</name>
</gene>
<keyword evidence="1" id="KW-0472">Membrane</keyword>